<evidence type="ECO:0000256" key="5">
    <source>
        <dbReference type="ARBA" id="ARBA00022857"/>
    </source>
</evidence>
<evidence type="ECO:0000313" key="15">
    <source>
        <dbReference type="Proteomes" id="UP000015100"/>
    </source>
</evidence>
<dbReference type="HOGENOM" id="CLU_026673_17_0_1"/>
<name>S8A5V5_DACHA</name>
<dbReference type="PANTHER" id="PTHR43981:SF2">
    <property type="entry name" value="ENOYL-[ACYL-CARRIER-PROTEIN] REDUCTASE, MITOCHONDRIAL"/>
    <property type="match status" value="1"/>
</dbReference>
<keyword evidence="8" id="KW-0443">Lipid metabolism</keyword>
<gene>
    <name evidence="14" type="ORF">H072_9945</name>
</gene>
<evidence type="ECO:0000256" key="1">
    <source>
        <dbReference type="ARBA" id="ARBA00004173"/>
    </source>
</evidence>
<evidence type="ECO:0000256" key="3">
    <source>
        <dbReference type="ARBA" id="ARBA00022516"/>
    </source>
</evidence>
<comment type="catalytic activity">
    <reaction evidence="12">
        <text>a 2,3-saturated acyl-[ACP] + NADP(+) = a (2E)-enoyl-[ACP] + NADPH + H(+)</text>
        <dbReference type="Rhea" id="RHEA:22564"/>
        <dbReference type="Rhea" id="RHEA-COMP:9925"/>
        <dbReference type="Rhea" id="RHEA-COMP:9926"/>
        <dbReference type="ChEBI" id="CHEBI:15378"/>
        <dbReference type="ChEBI" id="CHEBI:57783"/>
        <dbReference type="ChEBI" id="CHEBI:58349"/>
        <dbReference type="ChEBI" id="CHEBI:78784"/>
        <dbReference type="ChEBI" id="CHEBI:78785"/>
        <dbReference type="EC" id="1.3.1.104"/>
    </reaction>
</comment>
<evidence type="ECO:0000256" key="4">
    <source>
        <dbReference type="ARBA" id="ARBA00022832"/>
    </source>
</evidence>
<keyword evidence="15" id="KW-1185">Reference proteome</keyword>
<evidence type="ECO:0000256" key="9">
    <source>
        <dbReference type="ARBA" id="ARBA00023128"/>
    </source>
</evidence>
<evidence type="ECO:0000256" key="7">
    <source>
        <dbReference type="ARBA" id="ARBA00023002"/>
    </source>
</evidence>
<accession>S8A5V5</accession>
<dbReference type="Gene3D" id="3.40.50.720">
    <property type="entry name" value="NAD(P)-binding Rossmann-like Domain"/>
    <property type="match status" value="1"/>
</dbReference>
<evidence type="ECO:0000256" key="2">
    <source>
        <dbReference type="ARBA" id="ARBA00010371"/>
    </source>
</evidence>
<evidence type="ECO:0000259" key="13">
    <source>
        <dbReference type="SMART" id="SM00829"/>
    </source>
</evidence>
<dbReference type="GO" id="GO:0005739">
    <property type="term" value="C:mitochondrion"/>
    <property type="evidence" value="ECO:0007669"/>
    <property type="project" value="UniProtKB-SubCell"/>
</dbReference>
<dbReference type="PANTHER" id="PTHR43981">
    <property type="entry name" value="ENOYL-[ACYL-CARRIER-PROTEIN] REDUCTASE, MITOCHONDRIAL"/>
    <property type="match status" value="1"/>
</dbReference>
<keyword evidence="9" id="KW-0496">Mitochondrion</keyword>
<comment type="caution">
    <text evidence="14">The sequence shown here is derived from an EMBL/GenBank/DDBJ whole genome shotgun (WGS) entry which is preliminary data.</text>
</comment>
<dbReference type="InterPro" id="IPR036291">
    <property type="entry name" value="NAD(P)-bd_dom_sf"/>
</dbReference>
<reference evidence="14 15" key="1">
    <citation type="journal article" date="2013" name="PLoS Genet.">
        <title>Genomic mechanisms accounting for the adaptation to parasitism in nematode-trapping fungi.</title>
        <authorList>
            <person name="Meerupati T."/>
            <person name="Andersson K.M."/>
            <person name="Friman E."/>
            <person name="Kumar D."/>
            <person name="Tunlid A."/>
            <person name="Ahren D."/>
        </authorList>
    </citation>
    <scope>NUCLEOTIDE SEQUENCE [LARGE SCALE GENOMIC DNA]</scope>
    <source>
        <strain evidence="14 15">CBS 200.50</strain>
    </source>
</reference>
<dbReference type="SUPFAM" id="SSF50129">
    <property type="entry name" value="GroES-like"/>
    <property type="match status" value="1"/>
</dbReference>
<keyword evidence="10" id="KW-0275">Fatty acid biosynthesis</keyword>
<keyword evidence="6" id="KW-0809">Transit peptide</keyword>
<dbReference type="InterPro" id="IPR013149">
    <property type="entry name" value="ADH-like_C"/>
</dbReference>
<dbReference type="InterPro" id="IPR020843">
    <property type="entry name" value="ER"/>
</dbReference>
<dbReference type="Gene3D" id="3.90.180.10">
    <property type="entry name" value="Medium-chain alcohol dehydrogenases, catalytic domain"/>
    <property type="match status" value="1"/>
</dbReference>
<dbReference type="OrthoDB" id="7482721at2759"/>
<dbReference type="AlphaFoldDB" id="S8A5V5"/>
<dbReference type="EC" id="1.3.1.104" evidence="11"/>
<dbReference type="EMBL" id="AQGS01000877">
    <property type="protein sequence ID" value="EPS36506.1"/>
    <property type="molecule type" value="Genomic_DNA"/>
</dbReference>
<dbReference type="FunFam" id="3.40.50.720:FF:000112">
    <property type="entry name" value="Enoyl-[acyl-carrier-protein] reductase 1, mitochondrial"/>
    <property type="match status" value="1"/>
</dbReference>
<comment type="similarity">
    <text evidence="2">Belongs to the zinc-containing alcohol dehydrogenase family. Quinone oxidoreductase subfamily.</text>
</comment>
<feature type="domain" description="Enoyl reductase (ER)" evidence="13">
    <location>
        <begin position="58"/>
        <end position="384"/>
    </location>
</feature>
<evidence type="ECO:0000256" key="8">
    <source>
        <dbReference type="ARBA" id="ARBA00023098"/>
    </source>
</evidence>
<dbReference type="InterPro" id="IPR011032">
    <property type="entry name" value="GroES-like_sf"/>
</dbReference>
<dbReference type="Proteomes" id="UP000015100">
    <property type="component" value="Unassembled WGS sequence"/>
</dbReference>
<evidence type="ECO:0000256" key="6">
    <source>
        <dbReference type="ARBA" id="ARBA00022946"/>
    </source>
</evidence>
<dbReference type="Pfam" id="PF00107">
    <property type="entry name" value="ADH_zinc_N"/>
    <property type="match status" value="1"/>
</dbReference>
<proteinExistence type="inferred from homology"/>
<dbReference type="InterPro" id="IPR051034">
    <property type="entry name" value="Mito_Enoyl-ACP_Reductase"/>
</dbReference>
<dbReference type="SMART" id="SM00829">
    <property type="entry name" value="PKS_ER"/>
    <property type="match status" value="1"/>
</dbReference>
<dbReference type="STRING" id="1284197.S8A5V5"/>
<sequence>MKPIRLRLSSPWQGHTPLALRRTVFGLHHRTLPDVAARYYATRFGYALSRCLVFSNYGQPEKVLSLHSYSIPPPYGDNLIVKFLASPINPADVNQIEGVYPEKPEFTRELGTSGESAVPGNEGLVQIISCGSRVNSSIRPGQWAIMSGPNFGTWRTYAAAKESDLIMLPNKEGISQLDAATVSVNPSTAYRMLRDYGNLQQNDYFIQNGANSGVGRSAIQMANIWGFKSINIVRNRPGIEELKKELVDIGGTAVLTEEEAKDKNRIAEATNGEPIKLALNCVGGESATNLVRVLGKGGHLVTYGAMAKKPLCLSASALIFKDLHFHGFWISAWSKENQAAKSAMILEILEWIRNGEFKSPPYDVTTWSDDTKLRSLIDAVNKGISEFSGRKGIFLMNET</sequence>
<protein>
    <recommendedName>
        <fullName evidence="11">enoyl-[acyl-carrier-protein] reductase</fullName>
        <ecNumber evidence="11">1.3.1.104</ecNumber>
    </recommendedName>
</protein>
<keyword evidence="7" id="KW-0560">Oxidoreductase</keyword>
<keyword evidence="3" id="KW-0444">Lipid biosynthesis</keyword>
<dbReference type="SUPFAM" id="SSF51735">
    <property type="entry name" value="NAD(P)-binding Rossmann-fold domains"/>
    <property type="match status" value="1"/>
</dbReference>
<reference evidence="15" key="2">
    <citation type="submission" date="2013-04" db="EMBL/GenBank/DDBJ databases">
        <title>Genomic mechanisms accounting for the adaptation to parasitism in nematode-trapping fungi.</title>
        <authorList>
            <person name="Ahren D.G."/>
        </authorList>
    </citation>
    <scope>NUCLEOTIDE SEQUENCE [LARGE SCALE GENOMIC DNA]</scope>
    <source>
        <strain evidence="15">CBS 200.50</strain>
    </source>
</reference>
<organism evidence="14 15">
    <name type="scientific">Dactylellina haptotyla (strain CBS 200.50)</name>
    <name type="common">Nematode-trapping fungus</name>
    <name type="synonym">Monacrosporium haptotylum</name>
    <dbReference type="NCBI Taxonomy" id="1284197"/>
    <lineage>
        <taxon>Eukaryota</taxon>
        <taxon>Fungi</taxon>
        <taxon>Dikarya</taxon>
        <taxon>Ascomycota</taxon>
        <taxon>Pezizomycotina</taxon>
        <taxon>Orbiliomycetes</taxon>
        <taxon>Orbiliales</taxon>
        <taxon>Orbiliaceae</taxon>
        <taxon>Dactylellina</taxon>
    </lineage>
</organism>
<dbReference type="OMA" id="YGYTQSK"/>
<evidence type="ECO:0000256" key="11">
    <source>
        <dbReference type="ARBA" id="ARBA00038963"/>
    </source>
</evidence>
<dbReference type="GO" id="GO:0141148">
    <property type="term" value="F:enoyl-[acyl-carrier-protein] reductase (NADPH) activity"/>
    <property type="evidence" value="ECO:0007669"/>
    <property type="project" value="UniProtKB-EC"/>
</dbReference>
<evidence type="ECO:0000256" key="10">
    <source>
        <dbReference type="ARBA" id="ARBA00023160"/>
    </source>
</evidence>
<evidence type="ECO:0000313" key="14">
    <source>
        <dbReference type="EMBL" id="EPS36506.1"/>
    </source>
</evidence>
<dbReference type="GO" id="GO:0006633">
    <property type="term" value="P:fatty acid biosynthetic process"/>
    <property type="evidence" value="ECO:0007669"/>
    <property type="project" value="UniProtKB-KW"/>
</dbReference>
<dbReference type="CDD" id="cd08290">
    <property type="entry name" value="ETR"/>
    <property type="match status" value="1"/>
</dbReference>
<keyword evidence="4" id="KW-0276">Fatty acid metabolism</keyword>
<keyword evidence="5" id="KW-0521">NADP</keyword>
<evidence type="ECO:0000256" key="12">
    <source>
        <dbReference type="ARBA" id="ARBA00048843"/>
    </source>
</evidence>
<comment type="subcellular location">
    <subcellularLocation>
        <location evidence="1">Mitochondrion</location>
    </subcellularLocation>
</comment>
<dbReference type="eggNOG" id="KOG0025">
    <property type="taxonomic scope" value="Eukaryota"/>
</dbReference>